<name>A0A7D3UTV4_9VIRU</name>
<sequence length="270" mass="31675">MDHPISQLDDCIFDYLTSHPDTPKSFHSMYNDISGTSGHRCSELNDPYNRSLYKNRFLTACYTLDNKYQNIHKIFKNSIPYLIFSSKSKAEIMNDYNNQDLLNINSNDINIDYDSMIDYLLENLDQYETFDFNNAQITENETLLEHIVKSGNVDKFRKIMDMYDIDLTKRINNKSLIDVAFSSGNIQMLKELLEYQHSKKIMELTTSLSDIRRANTRLLNGNRVLQLRNKTLETTLYETQENSTFYSMGFYIAFTINILLFGSMLYNIFN</sequence>
<proteinExistence type="predicted"/>
<evidence type="ECO:0000313" key="3">
    <source>
        <dbReference type="Proteomes" id="UP001162001"/>
    </source>
</evidence>
<reference evidence="2 3" key="1">
    <citation type="submission" date="2020-04" db="EMBL/GenBank/DDBJ databases">
        <title>Advantages and limits of metagenomic assembly and binning of a giant virus.</title>
        <authorList>
            <person name="Schulz F."/>
            <person name="Andreani J."/>
            <person name="Francis R."/>
            <person name="Boudjemaa H."/>
            <person name="Bou Khalil J.Y."/>
            <person name="Lee J."/>
            <person name="La Scola B."/>
            <person name="Woyke T."/>
        </authorList>
    </citation>
    <scope>NUCLEOTIDE SEQUENCE [LARGE SCALE GENOMIC DNA]</scope>
    <source>
        <strain evidence="2 3">FV1/VV64</strain>
    </source>
</reference>
<accession>A0A7D3UTV4</accession>
<organism evidence="2 3">
    <name type="scientific">Fadolivirus FV1/VV64</name>
    <dbReference type="NCBI Taxonomy" id="3070911"/>
    <lineage>
        <taxon>Viruses</taxon>
        <taxon>Varidnaviria</taxon>
        <taxon>Bamfordvirae</taxon>
        <taxon>Nucleocytoviricota</taxon>
        <taxon>Megaviricetes</taxon>
        <taxon>Imitervirales</taxon>
        <taxon>Mimiviridae</taxon>
        <taxon>Klosneuvirinae</taxon>
        <taxon>Fadolivirus</taxon>
        <taxon>Fadolivirus algeromassiliense</taxon>
    </lineage>
</organism>
<keyword evidence="1" id="KW-0812">Transmembrane</keyword>
<dbReference type="Proteomes" id="UP001162001">
    <property type="component" value="Segment"/>
</dbReference>
<evidence type="ECO:0008006" key="4">
    <source>
        <dbReference type="Google" id="ProtNLM"/>
    </source>
</evidence>
<keyword evidence="3" id="KW-1185">Reference proteome</keyword>
<evidence type="ECO:0000256" key="1">
    <source>
        <dbReference type="SAM" id="Phobius"/>
    </source>
</evidence>
<keyword evidence="1" id="KW-1133">Transmembrane helix</keyword>
<feature type="transmembrane region" description="Helical" evidence="1">
    <location>
        <begin position="248"/>
        <end position="269"/>
    </location>
</feature>
<dbReference type="SUPFAM" id="SSF140860">
    <property type="entry name" value="Pseudo ankyrin repeat-like"/>
    <property type="match status" value="1"/>
</dbReference>
<protein>
    <recommendedName>
        <fullName evidence="4">Ankyrin repeat protein</fullName>
    </recommendedName>
</protein>
<keyword evidence="1" id="KW-0472">Membrane</keyword>
<evidence type="ECO:0000313" key="2">
    <source>
        <dbReference type="EMBL" id="QKF94610.1"/>
    </source>
</evidence>
<gene>
    <name evidence="2" type="ORF">Fadolivirus_1_1152</name>
</gene>
<dbReference type="EMBL" id="MT418680">
    <property type="protein sequence ID" value="QKF94610.1"/>
    <property type="molecule type" value="Genomic_DNA"/>
</dbReference>